<dbReference type="Proteomes" id="UP000192472">
    <property type="component" value="Unassembled WGS sequence"/>
</dbReference>
<dbReference type="EMBL" id="FWYF01000003">
    <property type="protein sequence ID" value="SMD36871.1"/>
    <property type="molecule type" value="Genomic_DNA"/>
</dbReference>
<gene>
    <name evidence="1" type="ORF">SAMN04488029_3114</name>
</gene>
<accession>A0A1W2GJW0</accession>
<name>A0A1W2GJW0_REIFA</name>
<proteinExistence type="predicted"/>
<evidence type="ECO:0000313" key="2">
    <source>
        <dbReference type="Proteomes" id="UP000192472"/>
    </source>
</evidence>
<dbReference type="STRING" id="692418.SAMN04488029_3114"/>
<protein>
    <submittedName>
        <fullName evidence="1">Uncharacterized protein</fullName>
    </submittedName>
</protein>
<dbReference type="AlphaFoldDB" id="A0A1W2GJW0"/>
<organism evidence="1 2">
    <name type="scientific">Reichenbachiella faecimaris</name>
    <dbReference type="NCBI Taxonomy" id="692418"/>
    <lineage>
        <taxon>Bacteria</taxon>
        <taxon>Pseudomonadati</taxon>
        <taxon>Bacteroidota</taxon>
        <taxon>Cytophagia</taxon>
        <taxon>Cytophagales</taxon>
        <taxon>Reichenbachiellaceae</taxon>
        <taxon>Reichenbachiella</taxon>
    </lineage>
</organism>
<keyword evidence="2" id="KW-1185">Reference proteome</keyword>
<reference evidence="1 2" key="1">
    <citation type="submission" date="2017-04" db="EMBL/GenBank/DDBJ databases">
        <authorList>
            <person name="Afonso C.L."/>
            <person name="Miller P.J."/>
            <person name="Scott M.A."/>
            <person name="Spackman E."/>
            <person name="Goraichik I."/>
            <person name="Dimitrov K.M."/>
            <person name="Suarez D.L."/>
            <person name="Swayne D.E."/>
        </authorList>
    </citation>
    <scope>NUCLEOTIDE SEQUENCE [LARGE SCALE GENOMIC DNA]</scope>
    <source>
        <strain evidence="1 2">DSM 26133</strain>
    </source>
</reference>
<evidence type="ECO:0000313" key="1">
    <source>
        <dbReference type="EMBL" id="SMD36871.1"/>
    </source>
</evidence>
<sequence length="77" mass="9401">MKASGRSRDHFIPYTPGLFLYLIDSIYCKYNYINRIYYMIYPIFYYLFYTSKNYTSINQVAINLEAWQIYDLNYPST</sequence>